<dbReference type="Gene3D" id="3.10.310.10">
    <property type="entry name" value="Diaminopimelate Epimerase, Chain A, domain 1"/>
    <property type="match status" value="2"/>
</dbReference>
<gene>
    <name evidence="2" type="ORF">DFJ64_0671</name>
</gene>
<accession>A0A3D9V1A2</accession>
<feature type="active site" evidence="1">
    <location>
        <position position="47"/>
    </location>
</feature>
<protein>
    <submittedName>
        <fullName evidence="2">Trans-2,3-dihydro-3-hydroxyanthranilate isomerase</fullName>
    </submittedName>
</protein>
<dbReference type="NCBIfam" id="TIGR00654">
    <property type="entry name" value="PhzF_family"/>
    <property type="match status" value="1"/>
</dbReference>
<keyword evidence="3" id="KW-1185">Reference proteome</keyword>
<proteinExistence type="predicted"/>
<dbReference type="InterPro" id="IPR003719">
    <property type="entry name" value="Phenazine_PhzF-like"/>
</dbReference>
<dbReference type="SUPFAM" id="SSF54506">
    <property type="entry name" value="Diaminopimelate epimerase-like"/>
    <property type="match status" value="1"/>
</dbReference>
<evidence type="ECO:0000256" key="1">
    <source>
        <dbReference type="PIRSR" id="PIRSR016184-1"/>
    </source>
</evidence>
<dbReference type="PANTHER" id="PTHR13774">
    <property type="entry name" value="PHENAZINE BIOSYNTHESIS PROTEIN"/>
    <property type="match status" value="1"/>
</dbReference>
<keyword evidence="2" id="KW-0413">Isomerase</keyword>
<dbReference type="GO" id="GO:0005737">
    <property type="term" value="C:cytoplasm"/>
    <property type="evidence" value="ECO:0007669"/>
    <property type="project" value="TreeGrafter"/>
</dbReference>
<dbReference type="PIRSF" id="PIRSF016184">
    <property type="entry name" value="PhzC_PhzF"/>
    <property type="match status" value="1"/>
</dbReference>
<dbReference type="OrthoDB" id="9788221at2"/>
<evidence type="ECO:0000313" key="2">
    <source>
        <dbReference type="EMBL" id="REF35297.1"/>
    </source>
</evidence>
<sequence>MDACDYEVVDVFTTRPYAGNPLAVVLDAERLSTEQMRLLAREFNYSETAFVLPPVAGGDYRVRIFTPARELPFAGHPSVGTAVTLVRLGRLRAGEVVQECGAGALPVTVDENAATLTGGAPTLGPALDPEPYLAAVRLRSDDLLGWPVREAGAGLPHVCLPLRADAVARARFDLAAARAHGIESLYVFSWDPERRLAHARLFFADIDGGEDPATGSAALGLGVWLVGSGVVPGEGETAFTVEQGAEIGRPSTLTCTVTAARGHVVRTTVTGHVAPVARGRIVVPTTP</sequence>
<reference evidence="2 3" key="1">
    <citation type="submission" date="2018-08" db="EMBL/GenBank/DDBJ databases">
        <title>Sequencing the genomes of 1000 actinobacteria strains.</title>
        <authorList>
            <person name="Klenk H.-P."/>
        </authorList>
    </citation>
    <scope>NUCLEOTIDE SEQUENCE [LARGE SCALE GENOMIC DNA]</scope>
    <source>
        <strain evidence="2 3">DSM 22891</strain>
    </source>
</reference>
<dbReference type="EMBL" id="QTUC01000001">
    <property type="protein sequence ID" value="REF35297.1"/>
    <property type="molecule type" value="Genomic_DNA"/>
</dbReference>
<dbReference type="RefSeq" id="WP_115849109.1">
    <property type="nucleotide sequence ID" value="NZ_QTUC01000001.1"/>
</dbReference>
<dbReference type="GO" id="GO:0016853">
    <property type="term" value="F:isomerase activity"/>
    <property type="evidence" value="ECO:0007669"/>
    <property type="project" value="UniProtKB-KW"/>
</dbReference>
<name>A0A3D9V1A2_THECX</name>
<comment type="caution">
    <text evidence="2">The sequence shown here is derived from an EMBL/GenBank/DDBJ whole genome shotgun (WGS) entry which is preliminary data.</text>
</comment>
<dbReference type="Pfam" id="PF02567">
    <property type="entry name" value="PhzC-PhzF"/>
    <property type="match status" value="1"/>
</dbReference>
<organism evidence="2 3">
    <name type="scientific">Thermasporomyces composti</name>
    <dbReference type="NCBI Taxonomy" id="696763"/>
    <lineage>
        <taxon>Bacteria</taxon>
        <taxon>Bacillati</taxon>
        <taxon>Actinomycetota</taxon>
        <taxon>Actinomycetes</taxon>
        <taxon>Propionibacteriales</taxon>
        <taxon>Nocardioidaceae</taxon>
        <taxon>Thermasporomyces</taxon>
    </lineage>
</organism>
<evidence type="ECO:0000313" key="3">
    <source>
        <dbReference type="Proteomes" id="UP000256485"/>
    </source>
</evidence>
<dbReference type="Proteomes" id="UP000256485">
    <property type="component" value="Unassembled WGS sequence"/>
</dbReference>
<dbReference type="AlphaFoldDB" id="A0A3D9V1A2"/>
<dbReference type="PANTHER" id="PTHR13774:SF32">
    <property type="entry name" value="ANTISENSE-ENHANCING SEQUENCE 1"/>
    <property type="match status" value="1"/>
</dbReference>